<dbReference type="Proteomes" id="UP000641853">
    <property type="component" value="Unassembled WGS sequence"/>
</dbReference>
<name>A0A8H6QUW4_9EURO</name>
<dbReference type="Pfam" id="PF00106">
    <property type="entry name" value="adh_short"/>
    <property type="match status" value="1"/>
</dbReference>
<protein>
    <recommendedName>
        <fullName evidence="4">Short-chain dehydrogenase/reductase family protein</fullName>
    </recommendedName>
</protein>
<sequence length="333" mass="36335">MGFYYSQFFVRPAYPTQAFTGQTVVITGASAGLGLEAARHIVRLDAAKVVLAVRNLDAGEEAKRDIERTTRRTGICEVWQLDLASRDSVIAFADRASAQLGRLDVLVANAAVATPNFTLVDGHERTITVNVINTMLLALLLLPKLGETASGSSTSPTVPQRPSRLVVVVSETHAWTPFPEWQTQNTFETLDDPVTADMPNRYATSKLILILLLRELAARVTRADPDAQRIVINMVNPGLCHSRLARDLTWGFWLFKLLVARSTEAGSRTLVAGAAAGGDSHGRYMTDGRAADDSLSSFVRSQEGLEAQKKLWRELHGILEAIRPGLMNSLGEI</sequence>
<reference evidence="2" key="1">
    <citation type="submission" date="2020-06" db="EMBL/GenBank/DDBJ databases">
        <title>Draft genome sequences of strains closely related to Aspergillus parafelis and Aspergillus hiratsukae.</title>
        <authorList>
            <person name="Dos Santos R.A.C."/>
            <person name="Rivero-Menendez O."/>
            <person name="Steenwyk J.L."/>
            <person name="Mead M.E."/>
            <person name="Goldman G.H."/>
            <person name="Alastruey-Izquierdo A."/>
            <person name="Rokas A."/>
        </authorList>
    </citation>
    <scope>NUCLEOTIDE SEQUENCE</scope>
    <source>
        <strain evidence="2">CNM-CM7691</strain>
    </source>
</reference>
<dbReference type="Gene3D" id="3.40.50.720">
    <property type="entry name" value="NAD(P)-binding Rossmann-like Domain"/>
    <property type="match status" value="1"/>
</dbReference>
<dbReference type="PANTHER" id="PTHR43157:SF67">
    <property type="entry name" value="DEHYDROGENASE_REDUCTASE FAMILY PROTEIN, PUTATIVE (AFU_ORTHOLOGUE AFUA_3G02580)-RELATED"/>
    <property type="match status" value="1"/>
</dbReference>
<dbReference type="GO" id="GO:0016491">
    <property type="term" value="F:oxidoreductase activity"/>
    <property type="evidence" value="ECO:0007669"/>
    <property type="project" value="UniProtKB-KW"/>
</dbReference>
<evidence type="ECO:0000313" key="3">
    <source>
        <dbReference type="Proteomes" id="UP000641853"/>
    </source>
</evidence>
<evidence type="ECO:0008006" key="4">
    <source>
        <dbReference type="Google" id="ProtNLM"/>
    </source>
</evidence>
<dbReference type="EMBL" id="JACBAG010001855">
    <property type="protein sequence ID" value="KAF7179726.1"/>
    <property type="molecule type" value="Genomic_DNA"/>
</dbReference>
<organism evidence="2 3">
    <name type="scientific">Aspergillus felis</name>
    <dbReference type="NCBI Taxonomy" id="1287682"/>
    <lineage>
        <taxon>Eukaryota</taxon>
        <taxon>Fungi</taxon>
        <taxon>Dikarya</taxon>
        <taxon>Ascomycota</taxon>
        <taxon>Pezizomycotina</taxon>
        <taxon>Eurotiomycetes</taxon>
        <taxon>Eurotiomycetidae</taxon>
        <taxon>Eurotiales</taxon>
        <taxon>Aspergillaceae</taxon>
        <taxon>Aspergillus</taxon>
        <taxon>Aspergillus subgen. Fumigati</taxon>
    </lineage>
</organism>
<evidence type="ECO:0000313" key="2">
    <source>
        <dbReference type="EMBL" id="KAF7179726.1"/>
    </source>
</evidence>
<keyword evidence="1" id="KW-0560">Oxidoreductase</keyword>
<dbReference type="PRINTS" id="PR00081">
    <property type="entry name" value="GDHRDH"/>
</dbReference>
<dbReference type="InterPro" id="IPR036291">
    <property type="entry name" value="NAD(P)-bd_dom_sf"/>
</dbReference>
<evidence type="ECO:0000256" key="1">
    <source>
        <dbReference type="ARBA" id="ARBA00023002"/>
    </source>
</evidence>
<keyword evidence="3" id="KW-1185">Reference proteome</keyword>
<dbReference type="AlphaFoldDB" id="A0A8H6QUW4"/>
<dbReference type="InterPro" id="IPR002347">
    <property type="entry name" value="SDR_fam"/>
</dbReference>
<dbReference type="SUPFAM" id="SSF51735">
    <property type="entry name" value="NAD(P)-binding Rossmann-fold domains"/>
    <property type="match status" value="1"/>
</dbReference>
<gene>
    <name evidence="2" type="ORF">CNMCM7691_008776</name>
</gene>
<comment type="caution">
    <text evidence="2">The sequence shown here is derived from an EMBL/GenBank/DDBJ whole genome shotgun (WGS) entry which is preliminary data.</text>
</comment>
<proteinExistence type="predicted"/>
<accession>A0A8H6QUW4</accession>
<dbReference type="PANTHER" id="PTHR43157">
    <property type="entry name" value="PHOSPHATIDYLINOSITOL-GLYCAN BIOSYNTHESIS CLASS F PROTEIN-RELATED"/>
    <property type="match status" value="1"/>
</dbReference>